<comment type="catalytic activity">
    <reaction evidence="1">
        <text>ATP + protein L-histidine = ADP + protein N-phospho-L-histidine.</text>
        <dbReference type="EC" id="2.7.13.3"/>
    </reaction>
</comment>
<dbReference type="EMBL" id="JAUFPX010000004">
    <property type="protein sequence ID" value="MDN3590415.1"/>
    <property type="molecule type" value="Genomic_DNA"/>
</dbReference>
<evidence type="ECO:0000259" key="6">
    <source>
        <dbReference type="PROSITE" id="PS50110"/>
    </source>
</evidence>
<dbReference type="Gene3D" id="1.10.287.130">
    <property type="match status" value="1"/>
</dbReference>
<feature type="domain" description="Histidine kinase" evidence="5">
    <location>
        <begin position="269"/>
        <end position="491"/>
    </location>
</feature>
<dbReference type="PRINTS" id="PR00344">
    <property type="entry name" value="BCTRLSENSOR"/>
</dbReference>
<reference evidence="9" key="1">
    <citation type="journal article" date="2019" name="Int. J. Syst. Evol. Microbiol.">
        <title>The Global Catalogue of Microorganisms (GCM) 10K type strain sequencing project: providing services to taxonomists for standard genome sequencing and annotation.</title>
        <authorList>
            <consortium name="The Broad Institute Genomics Platform"/>
            <consortium name="The Broad Institute Genome Sequencing Center for Infectious Disease"/>
            <person name="Wu L."/>
            <person name="Ma J."/>
        </authorList>
    </citation>
    <scope>NUCLEOTIDE SEQUENCE [LARGE SCALE GENOMIC DNA]</scope>
    <source>
        <strain evidence="9">CECT 7069</strain>
    </source>
</reference>
<dbReference type="InterPro" id="IPR013655">
    <property type="entry name" value="PAS_fold_3"/>
</dbReference>
<dbReference type="Pfam" id="PF02518">
    <property type="entry name" value="HATPase_c"/>
    <property type="match status" value="1"/>
</dbReference>
<dbReference type="Gene3D" id="3.40.50.2300">
    <property type="match status" value="1"/>
</dbReference>
<dbReference type="PROSITE" id="PS50110">
    <property type="entry name" value="RESPONSE_REGULATORY"/>
    <property type="match status" value="1"/>
</dbReference>
<dbReference type="EC" id="2.7.13.3" evidence="2"/>
<dbReference type="PANTHER" id="PTHR45339">
    <property type="entry name" value="HYBRID SIGNAL TRANSDUCTION HISTIDINE KINASE J"/>
    <property type="match status" value="1"/>
</dbReference>
<feature type="domain" description="PAC" evidence="7">
    <location>
        <begin position="192"/>
        <end position="244"/>
    </location>
</feature>
<dbReference type="PANTHER" id="PTHR45339:SF5">
    <property type="entry name" value="HISTIDINE KINASE"/>
    <property type="match status" value="1"/>
</dbReference>
<dbReference type="CDD" id="cd00082">
    <property type="entry name" value="HisKA"/>
    <property type="match status" value="1"/>
</dbReference>
<dbReference type="Pfam" id="PF00512">
    <property type="entry name" value="HisKA"/>
    <property type="match status" value="1"/>
</dbReference>
<dbReference type="Gene3D" id="3.30.565.10">
    <property type="entry name" value="Histidine kinase-like ATPase, C-terminal domain"/>
    <property type="match status" value="1"/>
</dbReference>
<evidence type="ECO:0000256" key="3">
    <source>
        <dbReference type="ARBA" id="ARBA00022553"/>
    </source>
</evidence>
<dbReference type="InterPro" id="IPR001789">
    <property type="entry name" value="Sig_transdc_resp-reg_receiver"/>
</dbReference>
<dbReference type="InterPro" id="IPR003594">
    <property type="entry name" value="HATPase_dom"/>
</dbReference>
<evidence type="ECO:0000259" key="5">
    <source>
        <dbReference type="PROSITE" id="PS50109"/>
    </source>
</evidence>
<dbReference type="SMART" id="SM00387">
    <property type="entry name" value="HATPase_c"/>
    <property type="match status" value="1"/>
</dbReference>
<evidence type="ECO:0000259" key="7">
    <source>
        <dbReference type="PROSITE" id="PS50113"/>
    </source>
</evidence>
<evidence type="ECO:0000256" key="1">
    <source>
        <dbReference type="ARBA" id="ARBA00000085"/>
    </source>
</evidence>
<evidence type="ECO:0000313" key="9">
    <source>
        <dbReference type="Proteomes" id="UP001224644"/>
    </source>
</evidence>
<protein>
    <recommendedName>
        <fullName evidence="2">histidine kinase</fullName>
        <ecNumber evidence="2">2.7.13.3</ecNumber>
    </recommendedName>
</protein>
<feature type="domain" description="Response regulatory" evidence="6">
    <location>
        <begin position="512"/>
        <end position="629"/>
    </location>
</feature>
<dbReference type="SMART" id="SM00448">
    <property type="entry name" value="REC"/>
    <property type="match status" value="1"/>
</dbReference>
<dbReference type="RefSeq" id="WP_238227587.1">
    <property type="nucleotide sequence ID" value="NZ_BPQD01000030.1"/>
</dbReference>
<dbReference type="CDD" id="cd17546">
    <property type="entry name" value="REC_hyHK_CKI1_RcsC-like"/>
    <property type="match status" value="1"/>
</dbReference>
<dbReference type="SMART" id="SM00086">
    <property type="entry name" value="PAC"/>
    <property type="match status" value="2"/>
</dbReference>
<dbReference type="InterPro" id="IPR036890">
    <property type="entry name" value="HATPase_C_sf"/>
</dbReference>
<evidence type="ECO:0000256" key="4">
    <source>
        <dbReference type="PROSITE-ProRule" id="PRU00169"/>
    </source>
</evidence>
<dbReference type="InterPro" id="IPR036641">
    <property type="entry name" value="HPT_dom_sf"/>
</dbReference>
<keyword evidence="9" id="KW-1185">Reference proteome</keyword>
<dbReference type="SUPFAM" id="SSF52172">
    <property type="entry name" value="CheY-like"/>
    <property type="match status" value="1"/>
</dbReference>
<dbReference type="PROSITE" id="PS50109">
    <property type="entry name" value="HIS_KIN"/>
    <property type="match status" value="1"/>
</dbReference>
<keyword evidence="3 4" id="KW-0597">Phosphoprotein</keyword>
<name>A0ABT8BGN7_9HYPH</name>
<evidence type="ECO:0000256" key="2">
    <source>
        <dbReference type="ARBA" id="ARBA00012438"/>
    </source>
</evidence>
<comment type="caution">
    <text evidence="8">The sequence shown here is derived from an EMBL/GenBank/DDBJ whole genome shotgun (WGS) entry which is preliminary data.</text>
</comment>
<dbReference type="SMART" id="SM00388">
    <property type="entry name" value="HisKA"/>
    <property type="match status" value="1"/>
</dbReference>
<dbReference type="SUPFAM" id="SSF55874">
    <property type="entry name" value="ATPase domain of HSP90 chaperone/DNA topoisomerase II/histidine kinase"/>
    <property type="match status" value="1"/>
</dbReference>
<dbReference type="InterPro" id="IPR000700">
    <property type="entry name" value="PAS-assoc_C"/>
</dbReference>
<keyword evidence="8" id="KW-0067">ATP-binding</keyword>
<dbReference type="Gene3D" id="3.30.450.20">
    <property type="entry name" value="PAS domain"/>
    <property type="match status" value="2"/>
</dbReference>
<dbReference type="SUPFAM" id="SSF47384">
    <property type="entry name" value="Homodimeric domain of signal transducing histidine kinase"/>
    <property type="match status" value="1"/>
</dbReference>
<gene>
    <name evidence="8" type="ORF">QWZ12_07270</name>
</gene>
<dbReference type="GO" id="GO:0005524">
    <property type="term" value="F:ATP binding"/>
    <property type="evidence" value="ECO:0007669"/>
    <property type="project" value="UniProtKB-KW"/>
</dbReference>
<organism evidence="8 9">
    <name type="scientific">Methylobacterium adhaesivum</name>
    <dbReference type="NCBI Taxonomy" id="333297"/>
    <lineage>
        <taxon>Bacteria</taxon>
        <taxon>Pseudomonadati</taxon>
        <taxon>Pseudomonadota</taxon>
        <taxon>Alphaproteobacteria</taxon>
        <taxon>Hyphomicrobiales</taxon>
        <taxon>Methylobacteriaceae</taxon>
        <taxon>Methylobacterium</taxon>
    </lineage>
</organism>
<dbReference type="InterPro" id="IPR003661">
    <property type="entry name" value="HisK_dim/P_dom"/>
</dbReference>
<dbReference type="Pfam" id="PF00072">
    <property type="entry name" value="Response_reg"/>
    <property type="match status" value="1"/>
</dbReference>
<sequence length="770" mass="81920">MADALPALVWVERADTGEAIYTNEAFQAYFGDARACHGVALARCHRDDRPLVGRAMDRARTAGSTCEARLRRGDGRGLWHQLTFKPLIADGELVGWLSSAVDIEGMVRDRRALEDASALLRLSQEAAGAGLFDVRFADRAMVLSPASASLHGLPGDRPAIVEIRDWMRRVHPADRVPTLRAVREAVARAATFDIAFRVRLAGGEVRWLQAIGRPCHDEAGVAHRIIGLNLDISARKAAETALIEAKGEAEAARLSAERANAAKTEFLSAMSHELRTPLNAVIGFAGLLAGSDRLDGDLRRYAELVRASGANLLGIVNDILDFSSVEAGVVTLDPKPFAVQPLVDGCLAIVSASASGKDLDITARVDPDIPAHLVCDEARLQQVLLNLLNNAVKFTPRGSITLTLRHQGRTPSGEGLLISVTDTGIGIADDHQERLFERFYQVDSSIRRGAGGAGLGLAISKRLVERMGGEIGVRSAPGRGSTFWVRLTLPKAGNVDGATAPPSRPATVKPARILLVEDIDINRELASIMLRSAGHSVDLAENGFAAVRAVEAKAYDVVLMDIQMPGLDGLMATRLIRCLPGAGARVPIVAMTANVLPAQVAAFREAGLDDHLGKPFTNADLHAVIARWLPDADPVPDADGMAEPTLDRARYGAFRDLMPAQAALALLTRLSALIGDSFGAAPETPEARETLRRQAHALAAASGLIGFSDLSTACAALDAHAEARIGRDGRGGFDAALERCRAYASAASLETRRLIATMEEPTRPAGRAVG</sequence>
<dbReference type="Pfam" id="PF08447">
    <property type="entry name" value="PAS_3"/>
    <property type="match status" value="1"/>
</dbReference>
<dbReference type="InterPro" id="IPR000014">
    <property type="entry name" value="PAS"/>
</dbReference>
<dbReference type="CDD" id="cd00130">
    <property type="entry name" value="PAS"/>
    <property type="match status" value="1"/>
</dbReference>
<dbReference type="InterPro" id="IPR036097">
    <property type="entry name" value="HisK_dim/P_sf"/>
</dbReference>
<dbReference type="SUPFAM" id="SSF47226">
    <property type="entry name" value="Histidine-containing phosphotransfer domain, HPT domain"/>
    <property type="match status" value="1"/>
</dbReference>
<proteinExistence type="predicted"/>
<dbReference type="InterPro" id="IPR001610">
    <property type="entry name" value="PAC"/>
</dbReference>
<dbReference type="CDD" id="cd16922">
    <property type="entry name" value="HATPase_EvgS-ArcB-TorS-like"/>
    <property type="match status" value="1"/>
</dbReference>
<dbReference type="SUPFAM" id="SSF55785">
    <property type="entry name" value="PYP-like sensor domain (PAS domain)"/>
    <property type="match status" value="2"/>
</dbReference>
<keyword evidence="8" id="KW-0547">Nucleotide-binding</keyword>
<dbReference type="PROSITE" id="PS50113">
    <property type="entry name" value="PAC"/>
    <property type="match status" value="1"/>
</dbReference>
<evidence type="ECO:0000313" key="8">
    <source>
        <dbReference type="EMBL" id="MDN3590415.1"/>
    </source>
</evidence>
<accession>A0ABT8BGN7</accession>
<dbReference type="InterPro" id="IPR004358">
    <property type="entry name" value="Sig_transdc_His_kin-like_C"/>
</dbReference>
<dbReference type="InterPro" id="IPR011006">
    <property type="entry name" value="CheY-like_superfamily"/>
</dbReference>
<dbReference type="InterPro" id="IPR035965">
    <property type="entry name" value="PAS-like_dom_sf"/>
</dbReference>
<feature type="modified residue" description="4-aspartylphosphate" evidence="4">
    <location>
        <position position="561"/>
    </location>
</feature>
<dbReference type="InterPro" id="IPR005467">
    <property type="entry name" value="His_kinase_dom"/>
</dbReference>
<dbReference type="Proteomes" id="UP001224644">
    <property type="component" value="Unassembled WGS sequence"/>
</dbReference>